<evidence type="ECO:0000256" key="1">
    <source>
        <dbReference type="ARBA" id="ARBA00010243"/>
    </source>
</evidence>
<comment type="caution">
    <text evidence="8">The sequence shown here is derived from an EMBL/GenBank/DDBJ whole genome shotgun (WGS) entry which is preliminary data.</text>
</comment>
<gene>
    <name evidence="8" type="primary">radC</name>
    <name evidence="8" type="ORF">HZF24_05015</name>
</gene>
<proteinExistence type="inferred from homology"/>
<keyword evidence="9" id="KW-1185">Reference proteome</keyword>
<dbReference type="Pfam" id="PF04002">
    <property type="entry name" value="RadC"/>
    <property type="match status" value="1"/>
</dbReference>
<dbReference type="Gene3D" id="3.40.140.10">
    <property type="entry name" value="Cytidine Deaminase, domain 2"/>
    <property type="match status" value="1"/>
</dbReference>
<dbReference type="GO" id="GO:0008237">
    <property type="term" value="F:metallopeptidase activity"/>
    <property type="evidence" value="ECO:0007669"/>
    <property type="project" value="UniProtKB-KW"/>
</dbReference>
<evidence type="ECO:0000313" key="9">
    <source>
        <dbReference type="Proteomes" id="UP000611629"/>
    </source>
</evidence>
<dbReference type="PANTHER" id="PTHR30471:SF3">
    <property type="entry name" value="UPF0758 PROTEIN YEES-RELATED"/>
    <property type="match status" value="1"/>
</dbReference>
<sequence length="202" mass="23193">MEKSIIKERVQKYGVDSLMDWELLHLLTSVEPEELQQFKDFNDLRDKIEMLKATDIQKQKVRAVFSIFTRIGKENTNRTKISSPSDAYELLKWEMEHLKKEEFRVVLLDTKNHVIDVKTISVGSLNSSIVSPQIVMKEAIINSASSVILAHNHPSGNSESSREDFLLTERLIQCFKLVGISVIDHIIIGQNNFYSFKEDGLI</sequence>
<dbReference type="PROSITE" id="PS50249">
    <property type="entry name" value="MPN"/>
    <property type="match status" value="1"/>
</dbReference>
<evidence type="ECO:0000256" key="6">
    <source>
        <dbReference type="ARBA" id="ARBA00023049"/>
    </source>
</evidence>
<keyword evidence="6" id="KW-0482">Metalloprotease</keyword>
<keyword evidence="2" id="KW-0645">Protease</keyword>
<dbReference type="CDD" id="cd08071">
    <property type="entry name" value="MPN_DUF2466"/>
    <property type="match status" value="1"/>
</dbReference>
<dbReference type="RefSeq" id="WP_179237189.1">
    <property type="nucleotide sequence ID" value="NZ_JACBNQ010000003.1"/>
</dbReference>
<dbReference type="GO" id="GO:0006508">
    <property type="term" value="P:proteolysis"/>
    <property type="evidence" value="ECO:0007669"/>
    <property type="project" value="UniProtKB-KW"/>
</dbReference>
<feature type="domain" description="MPN" evidence="7">
    <location>
        <begin position="80"/>
        <end position="202"/>
    </location>
</feature>
<comment type="similarity">
    <text evidence="1">Belongs to the UPF0758 family.</text>
</comment>
<evidence type="ECO:0000256" key="4">
    <source>
        <dbReference type="ARBA" id="ARBA00022801"/>
    </source>
</evidence>
<dbReference type="PANTHER" id="PTHR30471">
    <property type="entry name" value="DNA REPAIR PROTEIN RADC"/>
    <property type="match status" value="1"/>
</dbReference>
<keyword evidence="4" id="KW-0378">Hydrolase</keyword>
<dbReference type="InterPro" id="IPR020891">
    <property type="entry name" value="UPF0758_CS"/>
</dbReference>
<dbReference type="InterPro" id="IPR025657">
    <property type="entry name" value="RadC_JAB"/>
</dbReference>
<dbReference type="NCBIfam" id="TIGR00608">
    <property type="entry name" value="radc"/>
    <property type="match status" value="1"/>
</dbReference>
<evidence type="ECO:0000256" key="3">
    <source>
        <dbReference type="ARBA" id="ARBA00022723"/>
    </source>
</evidence>
<dbReference type="InterPro" id="IPR037518">
    <property type="entry name" value="MPN"/>
</dbReference>
<protein>
    <submittedName>
        <fullName evidence="8">DNA repair protein RadC</fullName>
    </submittedName>
</protein>
<evidence type="ECO:0000256" key="5">
    <source>
        <dbReference type="ARBA" id="ARBA00022833"/>
    </source>
</evidence>
<dbReference type="AlphaFoldDB" id="A0A974GVY1"/>
<evidence type="ECO:0000313" key="8">
    <source>
        <dbReference type="EMBL" id="NYB73495.1"/>
    </source>
</evidence>
<organism evidence="8 9">
    <name type="scientific">Sedimentibacter hydroxybenzoicus DSM 7310</name>
    <dbReference type="NCBI Taxonomy" id="1123245"/>
    <lineage>
        <taxon>Bacteria</taxon>
        <taxon>Bacillati</taxon>
        <taxon>Bacillota</taxon>
        <taxon>Tissierellia</taxon>
        <taxon>Sedimentibacter</taxon>
    </lineage>
</organism>
<dbReference type="EMBL" id="JACBNQ010000003">
    <property type="protein sequence ID" value="NYB73495.1"/>
    <property type="molecule type" value="Genomic_DNA"/>
</dbReference>
<name>A0A974GVY1_SEDHY</name>
<reference evidence="8" key="1">
    <citation type="submission" date="2020-07" db="EMBL/GenBank/DDBJ databases">
        <title>Genomic analysis of a strain of Sedimentibacter Hydroxybenzoicus DSM7310.</title>
        <authorList>
            <person name="Ma S."/>
        </authorList>
    </citation>
    <scope>NUCLEOTIDE SEQUENCE</scope>
    <source>
        <strain evidence="8">DSM 7310</strain>
    </source>
</reference>
<evidence type="ECO:0000256" key="2">
    <source>
        <dbReference type="ARBA" id="ARBA00022670"/>
    </source>
</evidence>
<accession>A0A974GVY1</accession>
<dbReference type="PROSITE" id="PS01302">
    <property type="entry name" value="UPF0758"/>
    <property type="match status" value="1"/>
</dbReference>
<evidence type="ECO:0000259" key="7">
    <source>
        <dbReference type="PROSITE" id="PS50249"/>
    </source>
</evidence>
<dbReference type="Proteomes" id="UP000611629">
    <property type="component" value="Unassembled WGS sequence"/>
</dbReference>
<dbReference type="InterPro" id="IPR001405">
    <property type="entry name" value="UPF0758"/>
</dbReference>
<dbReference type="GO" id="GO:0046872">
    <property type="term" value="F:metal ion binding"/>
    <property type="evidence" value="ECO:0007669"/>
    <property type="project" value="UniProtKB-KW"/>
</dbReference>
<keyword evidence="5" id="KW-0862">Zinc</keyword>
<keyword evidence="3" id="KW-0479">Metal-binding</keyword>